<reference evidence="2" key="1">
    <citation type="submission" date="2020-10" db="EMBL/GenBank/DDBJ databases">
        <authorList>
            <person name="Gilroy R."/>
        </authorList>
    </citation>
    <scope>NUCLEOTIDE SEQUENCE</scope>
    <source>
        <strain evidence="2">10192</strain>
    </source>
</reference>
<dbReference type="InterPro" id="IPR010982">
    <property type="entry name" value="Lambda_DNA-bd_dom_sf"/>
</dbReference>
<comment type="caution">
    <text evidence="2">The sequence shown here is derived from an EMBL/GenBank/DDBJ whole genome shotgun (WGS) entry which is preliminary data.</text>
</comment>
<evidence type="ECO:0000313" key="3">
    <source>
        <dbReference type="Proteomes" id="UP000823632"/>
    </source>
</evidence>
<gene>
    <name evidence="2" type="ORF">IAC76_08285</name>
</gene>
<organism evidence="2 3">
    <name type="scientific">Candidatus Scatousia excrementipullorum</name>
    <dbReference type="NCBI Taxonomy" id="2840936"/>
    <lineage>
        <taxon>Bacteria</taxon>
        <taxon>Candidatus Scatousia</taxon>
    </lineage>
</organism>
<dbReference type="SUPFAM" id="SSF47413">
    <property type="entry name" value="lambda repressor-like DNA-binding domains"/>
    <property type="match status" value="1"/>
</dbReference>
<sequence length="69" mass="8071">MIVFKLDDLIWQHRTTAEDIFQKTGIGKSTLSTIRNNKNINISIHTLNKLCKYFNCKISDLLEYIPDKD</sequence>
<dbReference type="PANTHER" id="PTHR37301:SF1">
    <property type="entry name" value="DNA-BINDING PROTEIN"/>
    <property type="match status" value="1"/>
</dbReference>
<dbReference type="GO" id="GO:0003677">
    <property type="term" value="F:DNA binding"/>
    <property type="evidence" value="ECO:0007669"/>
    <property type="project" value="InterPro"/>
</dbReference>
<protein>
    <submittedName>
        <fullName evidence="2">Helix-turn-helix transcriptional regulator</fullName>
    </submittedName>
</protein>
<dbReference type="InterPro" id="IPR001387">
    <property type="entry name" value="Cro/C1-type_HTH"/>
</dbReference>
<evidence type="ECO:0000313" key="2">
    <source>
        <dbReference type="EMBL" id="MBO8431368.1"/>
    </source>
</evidence>
<dbReference type="EMBL" id="JADIND010000187">
    <property type="protein sequence ID" value="MBO8431368.1"/>
    <property type="molecule type" value="Genomic_DNA"/>
</dbReference>
<reference evidence="2" key="2">
    <citation type="journal article" date="2021" name="PeerJ">
        <title>Extensive microbial diversity within the chicken gut microbiome revealed by metagenomics and culture.</title>
        <authorList>
            <person name="Gilroy R."/>
            <person name="Ravi A."/>
            <person name="Getino M."/>
            <person name="Pursley I."/>
            <person name="Horton D.L."/>
            <person name="Alikhan N.F."/>
            <person name="Baker D."/>
            <person name="Gharbi K."/>
            <person name="Hall N."/>
            <person name="Watson M."/>
            <person name="Adriaenssens E.M."/>
            <person name="Foster-Nyarko E."/>
            <person name="Jarju S."/>
            <person name="Secka A."/>
            <person name="Antonio M."/>
            <person name="Oren A."/>
            <person name="Chaudhuri R.R."/>
            <person name="La Ragione R."/>
            <person name="Hildebrand F."/>
            <person name="Pallen M.J."/>
        </authorList>
    </citation>
    <scope>NUCLEOTIDE SEQUENCE</scope>
    <source>
        <strain evidence="2">10192</strain>
    </source>
</reference>
<dbReference type="Pfam" id="PF13443">
    <property type="entry name" value="HTH_26"/>
    <property type="match status" value="1"/>
</dbReference>
<proteinExistence type="predicted"/>
<evidence type="ECO:0000259" key="1">
    <source>
        <dbReference type="PROSITE" id="PS50943"/>
    </source>
</evidence>
<accession>A0A9D9DRA9</accession>
<dbReference type="PANTHER" id="PTHR37301">
    <property type="entry name" value="DNA-BINDING PROTEIN-RELATED"/>
    <property type="match status" value="1"/>
</dbReference>
<name>A0A9D9DRA9_9BACT</name>
<dbReference type="AlphaFoldDB" id="A0A9D9DRA9"/>
<dbReference type="Proteomes" id="UP000823632">
    <property type="component" value="Unassembled WGS sequence"/>
</dbReference>
<dbReference type="Gene3D" id="1.10.260.40">
    <property type="entry name" value="lambda repressor-like DNA-binding domains"/>
    <property type="match status" value="1"/>
</dbReference>
<dbReference type="PROSITE" id="PS50943">
    <property type="entry name" value="HTH_CROC1"/>
    <property type="match status" value="1"/>
</dbReference>
<feature type="domain" description="HTH cro/C1-type" evidence="1">
    <location>
        <begin position="23"/>
        <end position="61"/>
    </location>
</feature>
<dbReference type="CDD" id="cd00093">
    <property type="entry name" value="HTH_XRE"/>
    <property type="match status" value="1"/>
</dbReference>